<proteinExistence type="inferred from homology"/>
<keyword evidence="8" id="KW-1185">Reference proteome</keyword>
<dbReference type="PANTHER" id="PTHR30258">
    <property type="entry name" value="TYPE II SECRETION SYSTEM PROTEIN GSPE-RELATED"/>
    <property type="match status" value="1"/>
</dbReference>
<dbReference type="GO" id="GO:0005737">
    <property type="term" value="C:cytoplasm"/>
    <property type="evidence" value="ECO:0007669"/>
    <property type="project" value="UniProtKB-SubCell"/>
</dbReference>
<dbReference type="InterPro" id="IPR013374">
    <property type="entry name" value="ATPase_typ4_pilus-assembl_PilB"/>
</dbReference>
<keyword evidence="3" id="KW-0963">Cytoplasm</keyword>
<feature type="domain" description="Bacterial type II secretion system protein E" evidence="6">
    <location>
        <begin position="382"/>
        <end position="396"/>
    </location>
</feature>
<dbReference type="Gene3D" id="3.30.300.160">
    <property type="entry name" value="Type II secretion system, protein E, N-terminal domain"/>
    <property type="match status" value="1"/>
</dbReference>
<dbReference type="PROSITE" id="PS00662">
    <property type="entry name" value="T2SP_E"/>
    <property type="match status" value="1"/>
</dbReference>
<dbReference type="OrthoDB" id="9804785at2"/>
<organism evidence="7 8">
    <name type="scientific">Vibrio tapetis subsp. tapetis</name>
    <dbReference type="NCBI Taxonomy" id="1671868"/>
    <lineage>
        <taxon>Bacteria</taxon>
        <taxon>Pseudomonadati</taxon>
        <taxon>Pseudomonadota</taxon>
        <taxon>Gammaproteobacteria</taxon>
        <taxon>Vibrionales</taxon>
        <taxon>Vibrionaceae</taxon>
        <taxon>Vibrio</taxon>
    </lineage>
</organism>
<dbReference type="EMBL" id="LT960611">
    <property type="protein sequence ID" value="SON48231.1"/>
    <property type="molecule type" value="Genomic_DNA"/>
</dbReference>
<evidence type="ECO:0000256" key="5">
    <source>
        <dbReference type="ARBA" id="ARBA00022840"/>
    </source>
</evidence>
<reference evidence="7 8" key="1">
    <citation type="submission" date="2017-10" db="EMBL/GenBank/DDBJ databases">
        <authorList>
            <person name="Banno H."/>
            <person name="Chua N.-H."/>
        </authorList>
    </citation>
    <scope>NUCLEOTIDE SEQUENCE [LARGE SCALE GENOMIC DNA]</scope>
    <source>
        <strain evidence="7">Vibrio tapetis CECT4600</strain>
    </source>
</reference>
<dbReference type="FunFam" id="3.30.450.90:FF:000001">
    <property type="entry name" value="Type II secretion system ATPase GspE"/>
    <property type="match status" value="1"/>
</dbReference>
<name>A0A2N8Z8J5_9VIBR</name>
<dbReference type="InterPro" id="IPR007831">
    <property type="entry name" value="T2SS_GspE_N"/>
</dbReference>
<dbReference type="InterPro" id="IPR037257">
    <property type="entry name" value="T2SS_E_N_sf"/>
</dbReference>
<comment type="similarity">
    <text evidence="2">Belongs to the GSP E family.</text>
</comment>
<protein>
    <recommendedName>
        <fullName evidence="6">Bacterial type II secretion system protein E domain-containing protein</fullName>
    </recommendedName>
</protein>
<gene>
    <name evidence="7" type="primary">hofB</name>
    <name evidence="7" type="ORF">VTAP4600_A0252</name>
</gene>
<dbReference type="GO" id="GO:0009297">
    <property type="term" value="P:pilus assembly"/>
    <property type="evidence" value="ECO:0007669"/>
    <property type="project" value="InterPro"/>
</dbReference>
<dbReference type="CDD" id="cd01129">
    <property type="entry name" value="PulE-GspE-like"/>
    <property type="match status" value="1"/>
</dbReference>
<evidence type="ECO:0000256" key="1">
    <source>
        <dbReference type="ARBA" id="ARBA00004496"/>
    </source>
</evidence>
<dbReference type="Proteomes" id="UP000235828">
    <property type="component" value="Chromosome A"/>
</dbReference>
<dbReference type="KEGG" id="vta:A0252"/>
<dbReference type="Gene3D" id="3.30.450.90">
    <property type="match status" value="1"/>
</dbReference>
<dbReference type="SUPFAM" id="SSF160246">
    <property type="entry name" value="EspE N-terminal domain-like"/>
    <property type="match status" value="1"/>
</dbReference>
<keyword evidence="5" id="KW-0067">ATP-binding</keyword>
<dbReference type="Pfam" id="PF05157">
    <property type="entry name" value="MshEN"/>
    <property type="match status" value="1"/>
</dbReference>
<comment type="subcellular location">
    <subcellularLocation>
        <location evidence="1">Cytoplasm</location>
    </subcellularLocation>
</comment>
<dbReference type="GO" id="GO:0005886">
    <property type="term" value="C:plasma membrane"/>
    <property type="evidence" value="ECO:0007669"/>
    <property type="project" value="TreeGrafter"/>
</dbReference>
<evidence type="ECO:0000256" key="3">
    <source>
        <dbReference type="ARBA" id="ARBA00022490"/>
    </source>
</evidence>
<evidence type="ECO:0000256" key="4">
    <source>
        <dbReference type="ARBA" id="ARBA00022741"/>
    </source>
</evidence>
<dbReference type="InterPro" id="IPR001482">
    <property type="entry name" value="T2SS/T4SS_dom"/>
</dbReference>
<dbReference type="NCBIfam" id="TIGR02538">
    <property type="entry name" value="type_IV_pilB"/>
    <property type="match status" value="1"/>
</dbReference>
<sequence length="561" mass="62697">MYSLIPILAHAGLITLEHEIELRDHLSTSETSVCEALNELGFLSPALLLQKLSQLFGLRIENPLDYPYSALCKKLGVRELISRQQALPLYQNGQLLCVAISDPSNTEIEEEFGFATNLSIELVLCEEKQLRACIKRLYGNLIDSDDGAGRDINEQDLAELVTVSDNEHQQNEDLSKDTSPVSRFIHQVLLEAIRKNASDIHFEPYEESYRIRMRCDGMLLQTNSPPSQLNRRLAARLKILAKLDIAERRLPQDGRIKLHLNANTSIDLRVSTLPTLWGEKVVLRLLDGDNAKLDINALGYSEQQKQIYLNALSKPQGMILMTGPTGSGKTISLYTGLSKLNKIERNISTAEDPVEINFPGINQVQIQPKVGFTFAKALRAFLRQDPDVVMLGEIRDLETAEIAIKAAQTGHLVLSTLHTNSAAETIIRLQNMGIEAYNLASSLSLVVAQRLARRLCPQCKTEHRMPFAMRQALDIGQDCRIYQANKEGCNDCNAGYSGRIGIYEMLQINDQLIEAIAKRLSMPELEAIAVQHGMITLRQAGIDKLKLGITSHQELQRVLFL</sequence>
<dbReference type="PANTHER" id="PTHR30258:SF1">
    <property type="entry name" value="PROTEIN TRANSPORT PROTEIN HOFB HOMOLOG"/>
    <property type="match status" value="1"/>
</dbReference>
<dbReference type="SUPFAM" id="SSF52540">
    <property type="entry name" value="P-loop containing nucleoside triphosphate hydrolases"/>
    <property type="match status" value="1"/>
</dbReference>
<dbReference type="Gene3D" id="3.40.50.300">
    <property type="entry name" value="P-loop containing nucleotide triphosphate hydrolases"/>
    <property type="match status" value="1"/>
</dbReference>
<evidence type="ECO:0000256" key="2">
    <source>
        <dbReference type="ARBA" id="ARBA00006611"/>
    </source>
</evidence>
<dbReference type="RefSeq" id="WP_102521139.1">
    <property type="nucleotide sequence ID" value="NZ_LT960611.1"/>
</dbReference>
<accession>A0A2N8Z8J5</accession>
<dbReference type="FunFam" id="3.40.50.300:FF:000398">
    <property type="entry name" value="Type IV pilus assembly ATPase PilB"/>
    <property type="match status" value="1"/>
</dbReference>
<evidence type="ECO:0000313" key="8">
    <source>
        <dbReference type="Proteomes" id="UP000235828"/>
    </source>
</evidence>
<keyword evidence="4" id="KW-0547">Nucleotide-binding</keyword>
<dbReference type="GO" id="GO:0016887">
    <property type="term" value="F:ATP hydrolysis activity"/>
    <property type="evidence" value="ECO:0007669"/>
    <property type="project" value="InterPro"/>
</dbReference>
<evidence type="ECO:0000259" key="6">
    <source>
        <dbReference type="PROSITE" id="PS00662"/>
    </source>
</evidence>
<dbReference type="InterPro" id="IPR027417">
    <property type="entry name" value="P-loop_NTPase"/>
</dbReference>
<dbReference type="AlphaFoldDB" id="A0A2N8Z8J5"/>
<dbReference type="GO" id="GO:0005524">
    <property type="term" value="F:ATP binding"/>
    <property type="evidence" value="ECO:0007669"/>
    <property type="project" value="UniProtKB-KW"/>
</dbReference>
<evidence type="ECO:0000313" key="7">
    <source>
        <dbReference type="EMBL" id="SON48231.1"/>
    </source>
</evidence>
<dbReference type="Pfam" id="PF00437">
    <property type="entry name" value="T2SSE"/>
    <property type="match status" value="1"/>
</dbReference>